<name>A0A369TKG9_9RHOB</name>
<reference evidence="1 2" key="1">
    <citation type="submission" date="2018-07" db="EMBL/GenBank/DDBJ databases">
        <title>Thalassococcus profundi sp. nov., a marine bacterium isolated from deep seawater of Okinawa Trough.</title>
        <authorList>
            <person name="Yu M."/>
        </authorList>
    </citation>
    <scope>NUCLEOTIDE SEQUENCE [LARGE SCALE GENOMIC DNA]</scope>
    <source>
        <strain evidence="1 2">WRAS1</strain>
    </source>
</reference>
<dbReference type="PROSITE" id="PS51257">
    <property type="entry name" value="PROKAR_LIPOPROTEIN"/>
    <property type="match status" value="1"/>
</dbReference>
<dbReference type="RefSeq" id="WP_114511396.1">
    <property type="nucleotide sequence ID" value="NZ_QPMK01000009.1"/>
</dbReference>
<dbReference type="EMBL" id="QPMK01000009">
    <property type="protein sequence ID" value="RDD65831.1"/>
    <property type="molecule type" value="Genomic_DNA"/>
</dbReference>
<comment type="caution">
    <text evidence="1">The sequence shown here is derived from an EMBL/GenBank/DDBJ whole genome shotgun (WGS) entry which is preliminary data.</text>
</comment>
<keyword evidence="2" id="KW-1185">Reference proteome</keyword>
<evidence type="ECO:0000313" key="2">
    <source>
        <dbReference type="Proteomes" id="UP000253977"/>
    </source>
</evidence>
<accession>A0A369TKG9</accession>
<protein>
    <recommendedName>
        <fullName evidence="3">Lipoprotein</fullName>
    </recommendedName>
</protein>
<dbReference type="OrthoDB" id="7873961at2"/>
<proteinExistence type="predicted"/>
<evidence type="ECO:0008006" key="3">
    <source>
        <dbReference type="Google" id="ProtNLM"/>
    </source>
</evidence>
<dbReference type="AlphaFoldDB" id="A0A369TKG9"/>
<evidence type="ECO:0000313" key="1">
    <source>
        <dbReference type="EMBL" id="RDD65831.1"/>
    </source>
</evidence>
<dbReference type="Proteomes" id="UP000253977">
    <property type="component" value="Unassembled WGS sequence"/>
</dbReference>
<organism evidence="1 2">
    <name type="scientific">Thalassococcus profundi</name>
    <dbReference type="NCBI Taxonomy" id="2282382"/>
    <lineage>
        <taxon>Bacteria</taxon>
        <taxon>Pseudomonadati</taxon>
        <taxon>Pseudomonadota</taxon>
        <taxon>Alphaproteobacteria</taxon>
        <taxon>Rhodobacterales</taxon>
        <taxon>Roseobacteraceae</taxon>
        <taxon>Thalassococcus</taxon>
    </lineage>
</organism>
<gene>
    <name evidence="1" type="ORF">DU478_13010</name>
</gene>
<sequence>MTNLTRAAFVMLPLWLAGCEMPAAQLDPVVASFNEASVGIQLNGNAMDFSSAEARAGAVARADAKAAEICSRGPNRRAEFASTRNLPTGDYSYVQERLYLCLR</sequence>